<evidence type="ECO:0000313" key="1">
    <source>
        <dbReference type="EMBL" id="UNO50506.1"/>
    </source>
</evidence>
<dbReference type="OrthoDB" id="1730091at2"/>
<dbReference type="NCBIfam" id="NF041644">
    <property type="entry name" value="CBO0543_fam"/>
    <property type="match status" value="1"/>
</dbReference>
<dbReference type="EMBL" id="CP080467">
    <property type="protein sequence ID" value="UNO50506.1"/>
    <property type="molecule type" value="Genomic_DNA"/>
</dbReference>
<proteinExistence type="predicted"/>
<gene>
    <name evidence="1" type="ORF">K1I37_08625</name>
</gene>
<keyword evidence="2" id="KW-1185">Reference proteome</keyword>
<dbReference type="STRING" id="1356854.N007_15175"/>
<protein>
    <submittedName>
        <fullName evidence="1">Uncharacterized protein</fullName>
    </submittedName>
</protein>
<organism evidence="1 2">
    <name type="scientific">Alicyclobacillus acidoterrestris (strain ATCC 49025 / DSM 3922 / CIP 106132 / NCIMB 13137 / GD3B)</name>
    <dbReference type="NCBI Taxonomy" id="1356854"/>
    <lineage>
        <taxon>Bacteria</taxon>
        <taxon>Bacillati</taxon>
        <taxon>Bacillota</taxon>
        <taxon>Bacilli</taxon>
        <taxon>Bacillales</taxon>
        <taxon>Alicyclobacillaceae</taxon>
        <taxon>Alicyclobacillus</taxon>
    </lineage>
</organism>
<evidence type="ECO:0000313" key="2">
    <source>
        <dbReference type="Proteomes" id="UP000829401"/>
    </source>
</evidence>
<dbReference type="RefSeq" id="WP_021298215.1">
    <property type="nucleotide sequence ID" value="NZ_AURB01000179.1"/>
</dbReference>
<dbReference type="AlphaFoldDB" id="T0BNP6"/>
<accession>A0A9E6ZML5</accession>
<dbReference type="Proteomes" id="UP000829401">
    <property type="component" value="Chromosome"/>
</dbReference>
<reference evidence="2" key="1">
    <citation type="journal article" date="2022" name="G3 (Bethesda)">
        <title>Unveiling the complete genome sequence of Alicyclobacillus acidoterrestris DSM 3922T, a taint-producing strain.</title>
        <authorList>
            <person name="Leonardo I.C."/>
            <person name="Barreto Crespo M.T."/>
            <person name="Gaspar F.B."/>
        </authorList>
    </citation>
    <scope>NUCLEOTIDE SEQUENCE [LARGE SCALE GENOMIC DNA]</scope>
    <source>
        <strain evidence="2">DSM 3922</strain>
    </source>
</reference>
<name>T0BNP6_ALIAG</name>
<sequence length="167" mass="19931">MHIAIALMSIFSAWKWGDWRHWQRYQPTMLYMLSAEMIYEFLTKDYSLWTFRPDILLNGTLVVLVYAVVSMPLTVLVFLSRYPQKWSKRILYYGKWVAIYMGVEVILSVTHRISYQHKWSLWWSFVFDVVMFPMLQLHTKKPLLAYVLSVMAISGYMIFLKVPITAQ</sequence>
<accession>T0BNP6</accession>
<dbReference type="eggNOG" id="ENOG50334A4">
    <property type="taxonomic scope" value="Bacteria"/>
</dbReference>
<dbReference type="KEGG" id="aaco:K1I37_08625"/>
<dbReference type="InterPro" id="IPR048147">
    <property type="entry name" value="CBO0543-like"/>
</dbReference>